<evidence type="ECO:0000256" key="5">
    <source>
        <dbReference type="ARBA" id="ARBA00022989"/>
    </source>
</evidence>
<accession>A0A543JJY8</accession>
<proteinExistence type="predicted"/>
<keyword evidence="6 7" id="KW-0472">Membrane</keyword>
<evidence type="ECO:0000256" key="1">
    <source>
        <dbReference type="ARBA" id="ARBA00004651"/>
    </source>
</evidence>
<keyword evidence="5 7" id="KW-1133">Transmembrane helix</keyword>
<evidence type="ECO:0000313" key="8">
    <source>
        <dbReference type="EMBL" id="TQM83145.1"/>
    </source>
</evidence>
<dbReference type="Pfam" id="PF07690">
    <property type="entry name" value="MFS_1"/>
    <property type="match status" value="1"/>
</dbReference>
<feature type="transmembrane region" description="Helical" evidence="7">
    <location>
        <begin position="268"/>
        <end position="288"/>
    </location>
</feature>
<dbReference type="InterPro" id="IPR036259">
    <property type="entry name" value="MFS_trans_sf"/>
</dbReference>
<dbReference type="EMBL" id="VFPP01000001">
    <property type="protein sequence ID" value="TQM83145.1"/>
    <property type="molecule type" value="Genomic_DNA"/>
</dbReference>
<feature type="transmembrane region" description="Helical" evidence="7">
    <location>
        <begin position="7"/>
        <end position="27"/>
    </location>
</feature>
<keyword evidence="9" id="KW-1185">Reference proteome</keyword>
<feature type="transmembrane region" description="Helical" evidence="7">
    <location>
        <begin position="232"/>
        <end position="256"/>
    </location>
</feature>
<feature type="transmembrane region" description="Helical" evidence="7">
    <location>
        <begin position="338"/>
        <end position="358"/>
    </location>
</feature>
<dbReference type="PANTHER" id="PTHR23517">
    <property type="entry name" value="RESISTANCE PROTEIN MDTM, PUTATIVE-RELATED-RELATED"/>
    <property type="match status" value="1"/>
</dbReference>
<dbReference type="OrthoDB" id="6803299at2"/>
<evidence type="ECO:0000256" key="2">
    <source>
        <dbReference type="ARBA" id="ARBA00022448"/>
    </source>
</evidence>
<keyword evidence="3" id="KW-1003">Cell membrane</keyword>
<dbReference type="GO" id="GO:0005886">
    <property type="term" value="C:plasma membrane"/>
    <property type="evidence" value="ECO:0007669"/>
    <property type="project" value="UniProtKB-SubCell"/>
</dbReference>
<keyword evidence="4 7" id="KW-0812">Transmembrane</keyword>
<feature type="transmembrane region" description="Helical" evidence="7">
    <location>
        <begin position="33"/>
        <end position="56"/>
    </location>
</feature>
<dbReference type="PANTHER" id="PTHR23517:SF2">
    <property type="entry name" value="MULTIDRUG RESISTANCE PROTEIN MDTH"/>
    <property type="match status" value="1"/>
</dbReference>
<feature type="transmembrane region" description="Helical" evidence="7">
    <location>
        <begin position="93"/>
        <end position="114"/>
    </location>
</feature>
<dbReference type="Gene3D" id="1.20.1250.20">
    <property type="entry name" value="MFS general substrate transporter like domains"/>
    <property type="match status" value="2"/>
</dbReference>
<evidence type="ECO:0000256" key="3">
    <source>
        <dbReference type="ARBA" id="ARBA00022475"/>
    </source>
</evidence>
<dbReference type="InterPro" id="IPR050171">
    <property type="entry name" value="MFS_Transporters"/>
</dbReference>
<feature type="transmembrane region" description="Helical" evidence="7">
    <location>
        <begin position="159"/>
        <end position="180"/>
    </location>
</feature>
<dbReference type="AlphaFoldDB" id="A0A543JJY8"/>
<feature type="transmembrane region" description="Helical" evidence="7">
    <location>
        <begin position="68"/>
        <end position="87"/>
    </location>
</feature>
<evidence type="ECO:0000256" key="7">
    <source>
        <dbReference type="SAM" id="Phobius"/>
    </source>
</evidence>
<dbReference type="SUPFAM" id="SSF103473">
    <property type="entry name" value="MFS general substrate transporter"/>
    <property type="match status" value="1"/>
</dbReference>
<evidence type="ECO:0000256" key="6">
    <source>
        <dbReference type="ARBA" id="ARBA00023136"/>
    </source>
</evidence>
<feature type="transmembrane region" description="Helical" evidence="7">
    <location>
        <begin position="201"/>
        <end position="226"/>
    </location>
</feature>
<comment type="caution">
    <text evidence="8">The sequence shown here is derived from an EMBL/GenBank/DDBJ whole genome shotgun (WGS) entry which is preliminary data.</text>
</comment>
<name>A0A543JJY8_9PSEU</name>
<keyword evidence="2" id="KW-0813">Transport</keyword>
<dbReference type="InterPro" id="IPR011701">
    <property type="entry name" value="MFS"/>
</dbReference>
<protein>
    <submittedName>
        <fullName evidence="8">MFS transporter</fullName>
    </submittedName>
</protein>
<sequence>MGLRVLLWGRGVSALGDGLWFTTWALFFTRVLGLPLVTVGVGMAVAGAAGLIAAVPLGAAADRFDPRLVLAAITVVRACAMASYLAVDGTWSFLAATVAFTAPANGGNAVRTALITGLVADQAARVRALAQQRVAQHVGYAVGAGLGALVLTADDPSTYALAITGNAITFGVLAVTALAVREPAPVEGTPRARAVLADRPYLAVVAVTSVLSLCWAMLSTGLPLWLSRSTDLPLALSGVVVVVSSVGIAVFQVPFARFARTPDQAARTAVRSGIALAASCALLATTVGGSGAPVVAVVVAAAALHVVGELGYVAANWGLSVGLMRDESRGAYQGVNEAATATVQLFGPAVFTFALGGFGAGGWLAAGAIFLVAVAPVPALTRWATRTREPAMPSNTTP</sequence>
<comment type="subcellular location">
    <subcellularLocation>
        <location evidence="1">Cell membrane</location>
        <topology evidence="1">Multi-pass membrane protein</topology>
    </subcellularLocation>
</comment>
<evidence type="ECO:0000256" key="4">
    <source>
        <dbReference type="ARBA" id="ARBA00022692"/>
    </source>
</evidence>
<dbReference type="RefSeq" id="WP_141980933.1">
    <property type="nucleotide sequence ID" value="NZ_VFPP01000001.1"/>
</dbReference>
<feature type="transmembrane region" description="Helical" evidence="7">
    <location>
        <begin position="364"/>
        <end position="384"/>
    </location>
</feature>
<feature type="transmembrane region" description="Helical" evidence="7">
    <location>
        <begin position="294"/>
        <end position="317"/>
    </location>
</feature>
<dbReference type="GO" id="GO:0022857">
    <property type="term" value="F:transmembrane transporter activity"/>
    <property type="evidence" value="ECO:0007669"/>
    <property type="project" value="InterPro"/>
</dbReference>
<feature type="transmembrane region" description="Helical" evidence="7">
    <location>
        <begin position="134"/>
        <end position="153"/>
    </location>
</feature>
<reference evidence="8 9" key="1">
    <citation type="submission" date="2019-06" db="EMBL/GenBank/DDBJ databases">
        <title>Sequencing the genomes of 1000 actinobacteria strains.</title>
        <authorList>
            <person name="Klenk H.-P."/>
        </authorList>
    </citation>
    <scope>NUCLEOTIDE SEQUENCE [LARGE SCALE GENOMIC DNA]</scope>
    <source>
        <strain evidence="8 9">DSM 45456</strain>
    </source>
</reference>
<evidence type="ECO:0000313" key="9">
    <source>
        <dbReference type="Proteomes" id="UP000316628"/>
    </source>
</evidence>
<gene>
    <name evidence="8" type="ORF">FHX81_5562</name>
</gene>
<dbReference type="Proteomes" id="UP000316628">
    <property type="component" value="Unassembled WGS sequence"/>
</dbReference>
<organism evidence="8 9">
    <name type="scientific">Saccharothrix saharensis</name>
    <dbReference type="NCBI Taxonomy" id="571190"/>
    <lineage>
        <taxon>Bacteria</taxon>
        <taxon>Bacillati</taxon>
        <taxon>Actinomycetota</taxon>
        <taxon>Actinomycetes</taxon>
        <taxon>Pseudonocardiales</taxon>
        <taxon>Pseudonocardiaceae</taxon>
        <taxon>Saccharothrix</taxon>
    </lineage>
</organism>